<dbReference type="InterPro" id="IPR015797">
    <property type="entry name" value="NUDIX_hydrolase-like_dom_sf"/>
</dbReference>
<keyword evidence="3" id="KW-1185">Reference proteome</keyword>
<dbReference type="SUPFAM" id="SSF46785">
    <property type="entry name" value="Winged helix' DNA-binding domain"/>
    <property type="match status" value="1"/>
</dbReference>
<dbReference type="PANTHER" id="PTHR43736:SF4">
    <property type="entry name" value="SLR1690 PROTEIN"/>
    <property type="match status" value="1"/>
</dbReference>
<evidence type="ECO:0000313" key="2">
    <source>
        <dbReference type="EMBL" id="AMP97569.1"/>
    </source>
</evidence>
<organism evidence="2 3">
    <name type="scientific">Pedobacter cryoconitis</name>
    <dbReference type="NCBI Taxonomy" id="188932"/>
    <lineage>
        <taxon>Bacteria</taxon>
        <taxon>Pseudomonadati</taxon>
        <taxon>Bacteroidota</taxon>
        <taxon>Sphingobacteriia</taxon>
        <taxon>Sphingobacteriales</taxon>
        <taxon>Sphingobacteriaceae</taxon>
        <taxon>Pedobacter</taxon>
    </lineage>
</organism>
<dbReference type="SUPFAM" id="SSF55811">
    <property type="entry name" value="Nudix"/>
    <property type="match status" value="1"/>
</dbReference>
<dbReference type="Proteomes" id="UP000071561">
    <property type="component" value="Chromosome"/>
</dbReference>
<dbReference type="Gene3D" id="3.90.79.10">
    <property type="entry name" value="Nucleoside Triphosphate Pyrophosphohydrolase"/>
    <property type="match status" value="1"/>
</dbReference>
<protein>
    <submittedName>
        <fullName evidence="2">DNA mismatch repair protein MutT</fullName>
    </submittedName>
</protein>
<dbReference type="InterPro" id="IPR036388">
    <property type="entry name" value="WH-like_DNA-bd_sf"/>
</dbReference>
<dbReference type="InterPro" id="IPR036390">
    <property type="entry name" value="WH_DNA-bd_sf"/>
</dbReference>
<feature type="domain" description="Nudix hydrolase" evidence="1">
    <location>
        <begin position="9"/>
        <end position="147"/>
    </location>
</feature>
<dbReference type="PATRIC" id="fig|188932.3.peg.635"/>
<dbReference type="PROSITE" id="PS51462">
    <property type="entry name" value="NUDIX"/>
    <property type="match status" value="1"/>
</dbReference>
<dbReference type="Gene3D" id="1.10.10.10">
    <property type="entry name" value="Winged helix-like DNA-binding domain superfamily/Winged helix DNA-binding domain"/>
    <property type="match status" value="1"/>
</dbReference>
<dbReference type="KEGG" id="pcm:AY601_0619"/>
<accession>A0A127V8L9</accession>
<dbReference type="EMBL" id="CP014504">
    <property type="protein sequence ID" value="AMP97569.1"/>
    <property type="molecule type" value="Genomic_DNA"/>
</dbReference>
<dbReference type="OrthoDB" id="9786141at2"/>
<dbReference type="AlphaFoldDB" id="A0A127V8L9"/>
<sequence>MTKYTNQDRFLIAVDCIIFGFDGEHLKLLLIKRGFEPEKDKWSLMGGFVGPKESLDNAANRVLTQLTGLEGVYLEQIHAYGDPLRDPIERTLSVTYFALIDINKYKMQITDQYHAEWFLLKDAPELIFDHDEMVENAKKKIRYKAALHPILFELLPKKFTIPQLQSLYEDVYNTNIDNRNFIRKLTSTGLLIKLPEKDKSASKKGAFYFKLDKKKYIANFQAFLNFIPNPDKLISG</sequence>
<dbReference type="RefSeq" id="WP_068396263.1">
    <property type="nucleotide sequence ID" value="NZ_CP014504.1"/>
</dbReference>
<evidence type="ECO:0000259" key="1">
    <source>
        <dbReference type="PROSITE" id="PS51462"/>
    </source>
</evidence>
<dbReference type="InterPro" id="IPR054105">
    <property type="entry name" value="WHD_NrtR"/>
</dbReference>
<gene>
    <name evidence="2" type="ORF">AY601_0619</name>
</gene>
<dbReference type="InterPro" id="IPR000086">
    <property type="entry name" value="NUDIX_hydrolase_dom"/>
</dbReference>
<evidence type="ECO:0000313" key="3">
    <source>
        <dbReference type="Proteomes" id="UP000071561"/>
    </source>
</evidence>
<dbReference type="CDD" id="cd18873">
    <property type="entry name" value="NUDIX_NadM_like"/>
    <property type="match status" value="1"/>
</dbReference>
<dbReference type="PANTHER" id="PTHR43736">
    <property type="entry name" value="ADP-RIBOSE PYROPHOSPHATASE"/>
    <property type="match status" value="1"/>
</dbReference>
<name>A0A127V8L9_9SPHI</name>
<proteinExistence type="predicted"/>
<reference evidence="2 3" key="1">
    <citation type="submission" date="2016-03" db="EMBL/GenBank/DDBJ databases">
        <title>Complete genome sequence of Pedobacter cryoconitis PAMC 27485.</title>
        <authorList>
            <person name="Lee J."/>
            <person name="Kim O.-S."/>
        </authorList>
    </citation>
    <scope>NUCLEOTIDE SEQUENCE [LARGE SCALE GENOMIC DNA]</scope>
    <source>
        <strain evidence="2 3">PAMC 27485</strain>
    </source>
</reference>
<dbReference type="Pfam" id="PF21906">
    <property type="entry name" value="WHD_NrtR"/>
    <property type="match status" value="1"/>
</dbReference>
<dbReference type="Pfam" id="PF00293">
    <property type="entry name" value="NUDIX"/>
    <property type="match status" value="1"/>
</dbReference>